<feature type="region of interest" description="Disordered" evidence="1">
    <location>
        <begin position="438"/>
        <end position="460"/>
    </location>
</feature>
<gene>
    <name evidence="3" type="ORF">BJ508DRAFT_367299</name>
</gene>
<organism evidence="3 4">
    <name type="scientific">Ascobolus immersus RN42</name>
    <dbReference type="NCBI Taxonomy" id="1160509"/>
    <lineage>
        <taxon>Eukaryota</taxon>
        <taxon>Fungi</taxon>
        <taxon>Dikarya</taxon>
        <taxon>Ascomycota</taxon>
        <taxon>Pezizomycotina</taxon>
        <taxon>Pezizomycetes</taxon>
        <taxon>Pezizales</taxon>
        <taxon>Ascobolaceae</taxon>
        <taxon>Ascobolus</taxon>
    </lineage>
</organism>
<dbReference type="STRING" id="1160509.A0A3N4HDK5"/>
<protein>
    <recommendedName>
        <fullName evidence="5">Apple domain-containing protein</fullName>
    </recommendedName>
</protein>
<accession>A0A3N4HDK5</accession>
<dbReference type="EMBL" id="ML119865">
    <property type="protein sequence ID" value="RPA72353.1"/>
    <property type="molecule type" value="Genomic_DNA"/>
</dbReference>
<feature type="chain" id="PRO_5018246817" description="Apple domain-containing protein" evidence="2">
    <location>
        <begin position="20"/>
        <end position="460"/>
    </location>
</feature>
<evidence type="ECO:0008006" key="5">
    <source>
        <dbReference type="Google" id="ProtNLM"/>
    </source>
</evidence>
<dbReference type="Proteomes" id="UP000275078">
    <property type="component" value="Unassembled WGS sequence"/>
</dbReference>
<name>A0A3N4HDK5_ASCIM</name>
<proteinExistence type="predicted"/>
<evidence type="ECO:0000256" key="1">
    <source>
        <dbReference type="SAM" id="MobiDB-lite"/>
    </source>
</evidence>
<keyword evidence="4" id="KW-1185">Reference proteome</keyword>
<sequence>MLNSLLPFSLLALISVANAAAVQIESTPATPEIFAEDLPFTRAEVPTFDWDSVTTHNGSTLEARHSQHQHPSRVISDIKYLVRKHHLEDFCYDFLHWSPYATTKTAYRTKTKTNTRHAVLKVTTTILKSKTKSVYLDAPVVTSTITNDATETITTSSVATTETESPTETVTLSVTATETFQPTTTIFAGLIPRLQSLVDKKVPPPATSTIIARHRIRTPHQLRQYADSSIKTACGEIVRKPYKTKYTTKTRTVYTVSTKVRTEVRRVSKTETVTTTLPATAVPVTDKVTVTATTSTTVTVPVTETTTVPVTITETVTATTVTETGSTSTVRTIATACPQAPEYTRVTSWVGAPYFVDQYMLFTGEAITQEECCLMCHYGFPACASWLFWPNKKYGQGVDYCGATIKARRVGGAPQEEISEKCPNGLNDILATENASRPEDYVAGNGPCMGRNTATTPQPE</sequence>
<keyword evidence="2" id="KW-0732">Signal</keyword>
<reference evidence="3 4" key="1">
    <citation type="journal article" date="2018" name="Nat. Ecol. Evol.">
        <title>Pezizomycetes genomes reveal the molecular basis of ectomycorrhizal truffle lifestyle.</title>
        <authorList>
            <person name="Murat C."/>
            <person name="Payen T."/>
            <person name="Noel B."/>
            <person name="Kuo A."/>
            <person name="Morin E."/>
            <person name="Chen J."/>
            <person name="Kohler A."/>
            <person name="Krizsan K."/>
            <person name="Balestrini R."/>
            <person name="Da Silva C."/>
            <person name="Montanini B."/>
            <person name="Hainaut M."/>
            <person name="Levati E."/>
            <person name="Barry K.W."/>
            <person name="Belfiori B."/>
            <person name="Cichocki N."/>
            <person name="Clum A."/>
            <person name="Dockter R.B."/>
            <person name="Fauchery L."/>
            <person name="Guy J."/>
            <person name="Iotti M."/>
            <person name="Le Tacon F."/>
            <person name="Lindquist E.A."/>
            <person name="Lipzen A."/>
            <person name="Malagnac F."/>
            <person name="Mello A."/>
            <person name="Molinier V."/>
            <person name="Miyauchi S."/>
            <person name="Poulain J."/>
            <person name="Riccioni C."/>
            <person name="Rubini A."/>
            <person name="Sitrit Y."/>
            <person name="Splivallo R."/>
            <person name="Traeger S."/>
            <person name="Wang M."/>
            <person name="Zifcakova L."/>
            <person name="Wipf D."/>
            <person name="Zambonelli A."/>
            <person name="Paolocci F."/>
            <person name="Nowrousian M."/>
            <person name="Ottonello S."/>
            <person name="Baldrian P."/>
            <person name="Spatafora J.W."/>
            <person name="Henrissat B."/>
            <person name="Nagy L.G."/>
            <person name="Aury J.M."/>
            <person name="Wincker P."/>
            <person name="Grigoriev I.V."/>
            <person name="Bonfante P."/>
            <person name="Martin F.M."/>
        </authorList>
    </citation>
    <scope>NUCLEOTIDE SEQUENCE [LARGE SCALE GENOMIC DNA]</scope>
    <source>
        <strain evidence="3 4">RN42</strain>
    </source>
</reference>
<evidence type="ECO:0000313" key="4">
    <source>
        <dbReference type="Proteomes" id="UP000275078"/>
    </source>
</evidence>
<feature type="signal peptide" evidence="2">
    <location>
        <begin position="1"/>
        <end position="19"/>
    </location>
</feature>
<evidence type="ECO:0000313" key="3">
    <source>
        <dbReference type="EMBL" id="RPA72353.1"/>
    </source>
</evidence>
<evidence type="ECO:0000256" key="2">
    <source>
        <dbReference type="SAM" id="SignalP"/>
    </source>
</evidence>
<dbReference type="AlphaFoldDB" id="A0A3N4HDK5"/>